<organism evidence="1 2">
    <name type="scientific">Ferrimicrobium acidiphilum DSM 19497</name>
    <dbReference type="NCBI Taxonomy" id="1121877"/>
    <lineage>
        <taxon>Bacteria</taxon>
        <taxon>Bacillati</taxon>
        <taxon>Actinomycetota</taxon>
        <taxon>Acidimicrobiia</taxon>
        <taxon>Acidimicrobiales</taxon>
        <taxon>Acidimicrobiaceae</taxon>
        <taxon>Ferrimicrobium</taxon>
    </lineage>
</organism>
<sequence length="104" mass="11776">MADLRFWHPLRTRSLASNPFILYARDRSSLDADPLPYSPACCRDSIVFEPQWLTTGRNGFTSNHHCPIQQLFTGEHSLASFRGERHPRSFAELGSLETINGCTP</sequence>
<gene>
    <name evidence="1" type="ORF">FEAC_26840</name>
</gene>
<keyword evidence="2" id="KW-1185">Reference proteome</keyword>
<evidence type="ECO:0000313" key="2">
    <source>
        <dbReference type="Proteomes" id="UP000032336"/>
    </source>
</evidence>
<dbReference type="STRING" id="1121877.FEAC_26840"/>
<evidence type="ECO:0000313" key="1">
    <source>
        <dbReference type="EMBL" id="KJE75602.1"/>
    </source>
</evidence>
<protein>
    <submittedName>
        <fullName evidence="1">Uncharacterized protein</fullName>
    </submittedName>
</protein>
<accession>A0A0D8FTL9</accession>
<dbReference type="AlphaFoldDB" id="A0A0D8FTL9"/>
<dbReference type="Proteomes" id="UP000032336">
    <property type="component" value="Unassembled WGS sequence"/>
</dbReference>
<comment type="caution">
    <text evidence="1">The sequence shown here is derived from an EMBL/GenBank/DDBJ whole genome shotgun (WGS) entry which is preliminary data.</text>
</comment>
<proteinExistence type="predicted"/>
<reference evidence="1 2" key="1">
    <citation type="submission" date="2015-01" db="EMBL/GenBank/DDBJ databases">
        <title>Draft genome of the acidophilic iron oxidizer Ferrimicrobium acidiphilum strain T23.</title>
        <authorList>
            <person name="Poehlein A."/>
            <person name="Eisen S."/>
            <person name="Schloemann M."/>
            <person name="Johnson B.D."/>
            <person name="Daniel R."/>
            <person name="Muehling M."/>
        </authorList>
    </citation>
    <scope>NUCLEOTIDE SEQUENCE [LARGE SCALE GENOMIC DNA]</scope>
    <source>
        <strain evidence="1 2">T23</strain>
    </source>
</reference>
<name>A0A0D8FTL9_9ACTN</name>
<dbReference type="EMBL" id="JXUW01000035">
    <property type="protein sequence ID" value="KJE75602.1"/>
    <property type="molecule type" value="Genomic_DNA"/>
</dbReference>